<dbReference type="PROSITE" id="PS51159">
    <property type="entry name" value="CBM21"/>
    <property type="match status" value="1"/>
</dbReference>
<reference evidence="3" key="2">
    <citation type="submission" date="2025-08" db="UniProtKB">
        <authorList>
            <consortium name="Ensembl"/>
        </authorList>
    </citation>
    <scope>IDENTIFICATION</scope>
</reference>
<dbReference type="GO" id="GO:0005979">
    <property type="term" value="P:regulation of glycogen biosynthetic process"/>
    <property type="evidence" value="ECO:0007669"/>
    <property type="project" value="TreeGrafter"/>
</dbReference>
<dbReference type="InterPro" id="IPR038175">
    <property type="entry name" value="CBM21_dom_sf"/>
</dbReference>
<feature type="compositionally biased region" description="Low complexity" evidence="1">
    <location>
        <begin position="41"/>
        <end position="63"/>
    </location>
</feature>
<evidence type="ECO:0000313" key="4">
    <source>
        <dbReference type="Proteomes" id="UP000265160"/>
    </source>
</evidence>
<sequence>MAKCLSLRQEQQLYELFSMSHLKSTKPPCKHTHYPVKTPYPLSHPSLPSTSSLPSQLLRSPHSAPENTRSCLRKHISREIKKQVVFADAKGFALTAVRMFIPEPLSPTSTLAMRPSPFRLGFPQPAQDQKAFLARLQDMKIQLESCNISEYVLSGKVFVAHAATEKDVCIRVTFDSWRSHRDIPCTFLWQHRCGGSDVDVFGFNLSLTHNRDPRERTEFCVSFRPGPCATPHWDNNGGQNYRVWMEKERSNGYMLMKSSVLYMSARILSHPGHGSLRSLQRKRLDFFKFREDIFIKRLFQF</sequence>
<name>A0A3P9CG31_9CICH</name>
<feature type="domain" description="CBM21" evidence="2">
    <location>
        <begin position="133"/>
        <end position="244"/>
    </location>
</feature>
<keyword evidence="4" id="KW-1185">Reference proteome</keyword>
<dbReference type="GO" id="GO:0000164">
    <property type="term" value="C:protein phosphatase type 1 complex"/>
    <property type="evidence" value="ECO:0007669"/>
    <property type="project" value="TreeGrafter"/>
</dbReference>
<dbReference type="Proteomes" id="UP000265160">
    <property type="component" value="LG7"/>
</dbReference>
<organism evidence="3 4">
    <name type="scientific">Maylandia zebra</name>
    <name type="common">zebra mbuna</name>
    <dbReference type="NCBI Taxonomy" id="106582"/>
    <lineage>
        <taxon>Eukaryota</taxon>
        <taxon>Metazoa</taxon>
        <taxon>Chordata</taxon>
        <taxon>Craniata</taxon>
        <taxon>Vertebrata</taxon>
        <taxon>Euteleostomi</taxon>
        <taxon>Actinopterygii</taxon>
        <taxon>Neopterygii</taxon>
        <taxon>Teleostei</taxon>
        <taxon>Neoteleostei</taxon>
        <taxon>Acanthomorphata</taxon>
        <taxon>Ovalentaria</taxon>
        <taxon>Cichlomorphae</taxon>
        <taxon>Cichliformes</taxon>
        <taxon>Cichlidae</taxon>
        <taxon>African cichlids</taxon>
        <taxon>Pseudocrenilabrinae</taxon>
        <taxon>Haplochromini</taxon>
        <taxon>Maylandia</taxon>
        <taxon>Maylandia zebra complex</taxon>
    </lineage>
</organism>
<dbReference type="Pfam" id="PF03370">
    <property type="entry name" value="CBM_21"/>
    <property type="match status" value="1"/>
</dbReference>
<dbReference type="InterPro" id="IPR050782">
    <property type="entry name" value="PP1_regulatory_subunit_3"/>
</dbReference>
<dbReference type="Ensembl" id="ENSMZET00005021954.1">
    <property type="protein sequence ID" value="ENSMZEP00005021253.1"/>
    <property type="gene ID" value="ENSMZEG00005015958.1"/>
</dbReference>
<dbReference type="AlphaFoldDB" id="A0A3P9CG31"/>
<evidence type="ECO:0000256" key="1">
    <source>
        <dbReference type="SAM" id="MobiDB-lite"/>
    </source>
</evidence>
<dbReference type="GO" id="GO:0008157">
    <property type="term" value="F:protein phosphatase 1 binding"/>
    <property type="evidence" value="ECO:0007669"/>
    <property type="project" value="TreeGrafter"/>
</dbReference>
<dbReference type="GO" id="GO:2001069">
    <property type="term" value="F:glycogen binding"/>
    <property type="evidence" value="ECO:0007669"/>
    <property type="project" value="TreeGrafter"/>
</dbReference>
<dbReference type="PANTHER" id="PTHR12307">
    <property type="entry name" value="PROTEIN PHOSPHATASE 1 REGULATORY SUBUNIT"/>
    <property type="match status" value="1"/>
</dbReference>
<reference evidence="3 4" key="1">
    <citation type="journal article" date="2014" name="Nature">
        <title>The genomic substrate for adaptive radiation in African cichlid fish.</title>
        <authorList>
            <person name="Brawand D."/>
            <person name="Wagner C.E."/>
            <person name="Li Y.I."/>
            <person name="Malinsky M."/>
            <person name="Keller I."/>
            <person name="Fan S."/>
            <person name="Simakov O."/>
            <person name="Ng A.Y."/>
            <person name="Lim Z.W."/>
            <person name="Bezault E."/>
            <person name="Turner-Maier J."/>
            <person name="Johnson J."/>
            <person name="Alcazar R."/>
            <person name="Noh H.J."/>
            <person name="Russell P."/>
            <person name="Aken B."/>
            <person name="Alfoldi J."/>
            <person name="Amemiya C."/>
            <person name="Azzouzi N."/>
            <person name="Baroiller J.F."/>
            <person name="Barloy-Hubler F."/>
            <person name="Berlin A."/>
            <person name="Bloomquist R."/>
            <person name="Carleton K.L."/>
            <person name="Conte M.A."/>
            <person name="D'Cotta H."/>
            <person name="Eshel O."/>
            <person name="Gaffney L."/>
            <person name="Galibert F."/>
            <person name="Gante H.F."/>
            <person name="Gnerre S."/>
            <person name="Greuter L."/>
            <person name="Guyon R."/>
            <person name="Haddad N.S."/>
            <person name="Haerty W."/>
            <person name="Harris R.M."/>
            <person name="Hofmann H.A."/>
            <person name="Hourlier T."/>
            <person name="Hulata G."/>
            <person name="Jaffe D.B."/>
            <person name="Lara M."/>
            <person name="Lee A.P."/>
            <person name="MacCallum I."/>
            <person name="Mwaiko S."/>
            <person name="Nikaido M."/>
            <person name="Nishihara H."/>
            <person name="Ozouf-Costaz C."/>
            <person name="Penman D.J."/>
            <person name="Przybylski D."/>
            <person name="Rakotomanga M."/>
            <person name="Renn S.C.P."/>
            <person name="Ribeiro F.J."/>
            <person name="Ron M."/>
            <person name="Salzburger W."/>
            <person name="Sanchez-Pulido L."/>
            <person name="Santos M.E."/>
            <person name="Searle S."/>
            <person name="Sharpe T."/>
            <person name="Swofford R."/>
            <person name="Tan F.J."/>
            <person name="Williams L."/>
            <person name="Young S."/>
            <person name="Yin S."/>
            <person name="Okada N."/>
            <person name="Kocher T.D."/>
            <person name="Miska E.A."/>
            <person name="Lander E.S."/>
            <person name="Venkatesh B."/>
            <person name="Fernald R.D."/>
            <person name="Meyer A."/>
            <person name="Ponting C.P."/>
            <person name="Streelman J.T."/>
            <person name="Lindblad-Toh K."/>
            <person name="Seehausen O."/>
            <person name="Di Palma F."/>
        </authorList>
    </citation>
    <scope>NUCLEOTIDE SEQUENCE</scope>
</reference>
<reference evidence="3" key="3">
    <citation type="submission" date="2025-09" db="UniProtKB">
        <authorList>
            <consortium name="Ensembl"/>
        </authorList>
    </citation>
    <scope>IDENTIFICATION</scope>
</reference>
<dbReference type="GeneTree" id="ENSGT00940000159475"/>
<evidence type="ECO:0000259" key="2">
    <source>
        <dbReference type="PROSITE" id="PS51159"/>
    </source>
</evidence>
<proteinExistence type="predicted"/>
<dbReference type="STRING" id="106582.ENSMZEP00005021253"/>
<feature type="region of interest" description="Disordered" evidence="1">
    <location>
        <begin position="36"/>
        <end position="68"/>
    </location>
</feature>
<dbReference type="PANTHER" id="PTHR12307:SF15">
    <property type="entry name" value="PROTEIN PHOSPHATASE 1 REGULATORY SUBUNIT 3C"/>
    <property type="match status" value="1"/>
</dbReference>
<dbReference type="InterPro" id="IPR005036">
    <property type="entry name" value="CBM21_dom"/>
</dbReference>
<evidence type="ECO:0000313" key="3">
    <source>
        <dbReference type="Ensembl" id="ENSMZEP00005021253.1"/>
    </source>
</evidence>
<dbReference type="Gene3D" id="2.60.40.2440">
    <property type="entry name" value="Carbohydrate binding type-21 domain"/>
    <property type="match status" value="1"/>
</dbReference>
<accession>A0A3P9CG31</accession>
<protein>
    <recommendedName>
        <fullName evidence="2">CBM21 domain-containing protein</fullName>
    </recommendedName>
</protein>